<gene>
    <name evidence="1" type="ORF">MNBD_GAMMA05-548</name>
</gene>
<dbReference type="PROSITE" id="PS51257">
    <property type="entry name" value="PROKAR_LIPOPROTEIN"/>
    <property type="match status" value="1"/>
</dbReference>
<evidence type="ECO:0000313" key="1">
    <source>
        <dbReference type="EMBL" id="VAW52761.1"/>
    </source>
</evidence>
<dbReference type="EMBL" id="UOFE01000030">
    <property type="protein sequence ID" value="VAW52761.1"/>
    <property type="molecule type" value="Genomic_DNA"/>
</dbReference>
<sequence length="220" mass="24663">MNNYKLALSGLCGLLLMSGCASNTKLLNTWSDPGNTASYGDILIVGISDSEQKRRAYESFFIANLQDKGVNAVASYTVIDHKEELNLQGEKGALRKIVKSAIKGSDIDAVLVSHVVSIEQEDIYRPSLDYQPVYSSAYYNRPYYGGMYGYHGYVTTYVQQPGYYTEEQIYVLETNLYDVKSGELVWTTRSRTFAPDSMEQAVNDISNLIIVDLVSRKLVR</sequence>
<reference evidence="1" key="1">
    <citation type="submission" date="2018-06" db="EMBL/GenBank/DDBJ databases">
        <authorList>
            <person name="Zhirakovskaya E."/>
        </authorList>
    </citation>
    <scope>NUCLEOTIDE SEQUENCE</scope>
</reference>
<accession>A0A3B0WBU0</accession>
<proteinExistence type="predicted"/>
<name>A0A3B0WBU0_9ZZZZ</name>
<dbReference type="AlphaFoldDB" id="A0A3B0WBU0"/>
<evidence type="ECO:0008006" key="2">
    <source>
        <dbReference type="Google" id="ProtNLM"/>
    </source>
</evidence>
<organism evidence="1">
    <name type="scientific">hydrothermal vent metagenome</name>
    <dbReference type="NCBI Taxonomy" id="652676"/>
    <lineage>
        <taxon>unclassified sequences</taxon>
        <taxon>metagenomes</taxon>
        <taxon>ecological metagenomes</taxon>
    </lineage>
</organism>
<protein>
    <recommendedName>
        <fullName evidence="2">DUF4136 domain-containing protein</fullName>
    </recommendedName>
</protein>